<keyword evidence="2" id="KW-1185">Reference proteome</keyword>
<protein>
    <submittedName>
        <fullName evidence="1">Uncharacterized protein</fullName>
    </submittedName>
</protein>
<name>A0A8H5LVV6_9AGAR</name>
<dbReference type="AlphaFoldDB" id="A0A8H5LVV6"/>
<proteinExistence type="predicted"/>
<organism evidence="1 2">
    <name type="scientific">Tricholomella constricta</name>
    <dbReference type="NCBI Taxonomy" id="117010"/>
    <lineage>
        <taxon>Eukaryota</taxon>
        <taxon>Fungi</taxon>
        <taxon>Dikarya</taxon>
        <taxon>Basidiomycota</taxon>
        <taxon>Agaricomycotina</taxon>
        <taxon>Agaricomycetes</taxon>
        <taxon>Agaricomycetidae</taxon>
        <taxon>Agaricales</taxon>
        <taxon>Tricholomatineae</taxon>
        <taxon>Lyophyllaceae</taxon>
        <taxon>Tricholomella</taxon>
    </lineage>
</organism>
<sequence>MRQTPEAKAFLRRIISLPKGPGISLDEVLRPSLDDEAELRKLFATYKDHVRLSDPLVGLVDVFDAPANVRTTRARIVKDDQELSAKYVMPLSKSIGGRKARRVWSTILKNLRGTGRSSLRDRYLTYRTGTTS</sequence>
<evidence type="ECO:0000313" key="1">
    <source>
        <dbReference type="EMBL" id="KAF5371468.1"/>
    </source>
</evidence>
<dbReference type="EMBL" id="JAACJP010000046">
    <property type="protein sequence ID" value="KAF5371468.1"/>
    <property type="molecule type" value="Genomic_DNA"/>
</dbReference>
<dbReference type="Proteomes" id="UP000565441">
    <property type="component" value="Unassembled WGS sequence"/>
</dbReference>
<evidence type="ECO:0000313" key="2">
    <source>
        <dbReference type="Proteomes" id="UP000565441"/>
    </source>
</evidence>
<dbReference type="OrthoDB" id="539213at2759"/>
<accession>A0A8H5LVV6</accession>
<comment type="caution">
    <text evidence="1">The sequence shown here is derived from an EMBL/GenBank/DDBJ whole genome shotgun (WGS) entry which is preliminary data.</text>
</comment>
<gene>
    <name evidence="1" type="ORF">D9615_009596</name>
</gene>
<reference evidence="1 2" key="1">
    <citation type="journal article" date="2020" name="ISME J.">
        <title>Uncovering the hidden diversity of litter-decomposition mechanisms in mushroom-forming fungi.</title>
        <authorList>
            <person name="Floudas D."/>
            <person name="Bentzer J."/>
            <person name="Ahren D."/>
            <person name="Johansson T."/>
            <person name="Persson P."/>
            <person name="Tunlid A."/>
        </authorList>
    </citation>
    <scope>NUCLEOTIDE SEQUENCE [LARGE SCALE GENOMIC DNA]</scope>
    <source>
        <strain evidence="1 2">CBS 661.87</strain>
    </source>
</reference>